<sequence length="371" mass="40682">MPWRFSCVAANQEELLEALDKGSKKTDAITRISPDVKISFGFTGQGAQWAGTGRELLSNPTFNDSIHQSKKILHDLGSSWDLVEELLWEKEESRLKDVTIGAVAYTSLLPPTPTLYCLRYLFTACLQPAWHLSAWSLIYVDHDFTPVHLVTKEAELAQPATTAIQIALVDLVRRWGSFLIRSSATPVARLELRFSAAISKEKGLRKGGMLAVGVGEHDVAQYLKMLKQGVAVVACQNSPSSTTISGDDAAISELWETLTQEAIFNRKLNVDTAYHSRHMQAAAGEYKAGLSYIVEDSSPKTTVKMFSSVTGSLKSSGFGGDYWTSNLVSKVRFCDALQALYNPTSTYASASASTSASTSAPRRVKLIYLRR</sequence>
<evidence type="ECO:0000313" key="4">
    <source>
        <dbReference type="Proteomes" id="UP000800200"/>
    </source>
</evidence>
<dbReference type="GO" id="GO:0044550">
    <property type="term" value="P:secondary metabolite biosynthetic process"/>
    <property type="evidence" value="ECO:0007669"/>
    <property type="project" value="TreeGrafter"/>
</dbReference>
<gene>
    <name evidence="3" type="ORF">K469DRAFT_786949</name>
</gene>
<proteinExistence type="predicted"/>
<evidence type="ECO:0000313" key="3">
    <source>
        <dbReference type="EMBL" id="KAF2182913.1"/>
    </source>
</evidence>
<dbReference type="Gene3D" id="3.40.366.10">
    <property type="entry name" value="Malonyl-Coenzyme A Acyl Carrier Protein, domain 2"/>
    <property type="match status" value="2"/>
</dbReference>
<dbReference type="InterPro" id="IPR016036">
    <property type="entry name" value="Malonyl_transacylase_ACP-bd"/>
</dbReference>
<dbReference type="Proteomes" id="UP000800200">
    <property type="component" value="Unassembled WGS sequence"/>
</dbReference>
<dbReference type="InterPro" id="IPR014043">
    <property type="entry name" value="Acyl_transferase_dom"/>
</dbReference>
<dbReference type="GO" id="GO:0004312">
    <property type="term" value="F:fatty acid synthase activity"/>
    <property type="evidence" value="ECO:0007669"/>
    <property type="project" value="TreeGrafter"/>
</dbReference>
<dbReference type="EMBL" id="ML994645">
    <property type="protein sequence ID" value="KAF2182913.1"/>
    <property type="molecule type" value="Genomic_DNA"/>
</dbReference>
<feature type="domain" description="Malonyl-CoA:ACP transacylase (MAT)" evidence="2">
    <location>
        <begin position="42"/>
        <end position="364"/>
    </location>
</feature>
<dbReference type="SUPFAM" id="SSF55048">
    <property type="entry name" value="Probable ACP-binding domain of malonyl-CoA ACP transacylase"/>
    <property type="match status" value="1"/>
</dbReference>
<dbReference type="PANTHER" id="PTHR43775:SF22">
    <property type="entry name" value="SYNTHASE, PUTATIVE (JCVI)-RELATED"/>
    <property type="match status" value="1"/>
</dbReference>
<accession>A0A6A6DV48</accession>
<dbReference type="SMART" id="SM00827">
    <property type="entry name" value="PKS_AT"/>
    <property type="match status" value="1"/>
</dbReference>
<dbReference type="GO" id="GO:0006633">
    <property type="term" value="P:fatty acid biosynthetic process"/>
    <property type="evidence" value="ECO:0007669"/>
    <property type="project" value="TreeGrafter"/>
</dbReference>
<protein>
    <submittedName>
        <fullName evidence="3">FabD/lysophospholipase-like protein</fullName>
    </submittedName>
</protein>
<evidence type="ECO:0000256" key="1">
    <source>
        <dbReference type="ARBA" id="ARBA00023268"/>
    </source>
</evidence>
<keyword evidence="1" id="KW-0511">Multifunctional enzyme</keyword>
<keyword evidence="4" id="KW-1185">Reference proteome</keyword>
<reference evidence="3" key="1">
    <citation type="journal article" date="2020" name="Stud. Mycol.">
        <title>101 Dothideomycetes genomes: a test case for predicting lifestyles and emergence of pathogens.</title>
        <authorList>
            <person name="Haridas S."/>
            <person name="Albert R."/>
            <person name="Binder M."/>
            <person name="Bloem J."/>
            <person name="Labutti K."/>
            <person name="Salamov A."/>
            <person name="Andreopoulos B."/>
            <person name="Baker S."/>
            <person name="Barry K."/>
            <person name="Bills G."/>
            <person name="Bluhm B."/>
            <person name="Cannon C."/>
            <person name="Castanera R."/>
            <person name="Culley D."/>
            <person name="Daum C."/>
            <person name="Ezra D."/>
            <person name="Gonzalez J."/>
            <person name="Henrissat B."/>
            <person name="Kuo A."/>
            <person name="Liang C."/>
            <person name="Lipzen A."/>
            <person name="Lutzoni F."/>
            <person name="Magnuson J."/>
            <person name="Mondo S."/>
            <person name="Nolan M."/>
            <person name="Ohm R."/>
            <person name="Pangilinan J."/>
            <person name="Park H.-J."/>
            <person name="Ramirez L."/>
            <person name="Alfaro M."/>
            <person name="Sun H."/>
            <person name="Tritt A."/>
            <person name="Yoshinaga Y."/>
            <person name="Zwiers L.-H."/>
            <person name="Turgeon B."/>
            <person name="Goodwin S."/>
            <person name="Spatafora J."/>
            <person name="Crous P."/>
            <person name="Grigoriev I."/>
        </authorList>
    </citation>
    <scope>NUCLEOTIDE SEQUENCE</scope>
    <source>
        <strain evidence="3">CBS 207.26</strain>
    </source>
</reference>
<evidence type="ECO:0000259" key="2">
    <source>
        <dbReference type="SMART" id="SM00827"/>
    </source>
</evidence>
<dbReference type="SUPFAM" id="SSF52151">
    <property type="entry name" value="FabD/lysophospholipase-like"/>
    <property type="match status" value="1"/>
</dbReference>
<dbReference type="PANTHER" id="PTHR43775">
    <property type="entry name" value="FATTY ACID SYNTHASE"/>
    <property type="match status" value="1"/>
</dbReference>
<name>A0A6A6DV48_9PEZI</name>
<organism evidence="3 4">
    <name type="scientific">Zopfia rhizophila CBS 207.26</name>
    <dbReference type="NCBI Taxonomy" id="1314779"/>
    <lineage>
        <taxon>Eukaryota</taxon>
        <taxon>Fungi</taxon>
        <taxon>Dikarya</taxon>
        <taxon>Ascomycota</taxon>
        <taxon>Pezizomycotina</taxon>
        <taxon>Dothideomycetes</taxon>
        <taxon>Dothideomycetes incertae sedis</taxon>
        <taxon>Zopfiaceae</taxon>
        <taxon>Zopfia</taxon>
    </lineage>
</organism>
<dbReference type="InterPro" id="IPR016035">
    <property type="entry name" value="Acyl_Trfase/lysoPLipase"/>
</dbReference>
<dbReference type="AlphaFoldDB" id="A0A6A6DV48"/>
<dbReference type="OrthoDB" id="3799328at2759"/>
<dbReference type="InterPro" id="IPR001227">
    <property type="entry name" value="Ac_transferase_dom_sf"/>
</dbReference>
<dbReference type="InterPro" id="IPR050091">
    <property type="entry name" value="PKS_NRPS_Biosynth_Enz"/>
</dbReference>
<dbReference type="Pfam" id="PF00698">
    <property type="entry name" value="Acyl_transf_1"/>
    <property type="match status" value="2"/>
</dbReference>